<evidence type="ECO:0000256" key="1">
    <source>
        <dbReference type="ARBA" id="ARBA00004180"/>
    </source>
</evidence>
<proteinExistence type="inferred from homology"/>
<dbReference type="GO" id="GO:0005886">
    <property type="term" value="C:plasma membrane"/>
    <property type="evidence" value="ECO:0007669"/>
    <property type="project" value="UniProtKB-SubCell"/>
</dbReference>
<evidence type="ECO:0000256" key="2">
    <source>
        <dbReference type="ARBA" id="ARBA00004245"/>
    </source>
</evidence>
<dbReference type="VEuPathDB" id="VectorBase:AATE001665"/>
<comment type="similarity">
    <text evidence="4">Belongs to the spire family.</text>
</comment>
<dbReference type="STRING" id="41427.A0A182ILZ6"/>
<keyword evidence="12" id="KW-0206">Cytoskeleton</keyword>
<keyword evidence="9" id="KW-0653">Protein transport</keyword>
<evidence type="ECO:0000256" key="7">
    <source>
        <dbReference type="ARBA" id="ARBA00022490"/>
    </source>
</evidence>
<evidence type="ECO:0000256" key="10">
    <source>
        <dbReference type="ARBA" id="ARBA00023136"/>
    </source>
</evidence>
<evidence type="ECO:0000256" key="13">
    <source>
        <dbReference type="ARBA" id="ARBA00023329"/>
    </source>
</evidence>
<keyword evidence="10" id="KW-0472">Membrane</keyword>
<keyword evidence="7" id="KW-0963">Cytoplasm</keyword>
<dbReference type="GO" id="GO:0040038">
    <property type="term" value="P:polar body extrusion after meiotic divisions"/>
    <property type="evidence" value="ECO:0007669"/>
    <property type="project" value="TreeGrafter"/>
</dbReference>
<dbReference type="Gene3D" id="1.10.510.10">
    <property type="entry name" value="Transferase(Phosphotransferase) domain 1"/>
    <property type="match status" value="1"/>
</dbReference>
<dbReference type="GO" id="GO:0048193">
    <property type="term" value="P:Golgi vesicle transport"/>
    <property type="evidence" value="ECO:0007669"/>
    <property type="project" value="TreeGrafter"/>
</dbReference>
<dbReference type="GO" id="GO:0005938">
    <property type="term" value="C:cell cortex"/>
    <property type="evidence" value="ECO:0007669"/>
    <property type="project" value="TreeGrafter"/>
</dbReference>
<reference evidence="14" key="1">
    <citation type="submission" date="2022-08" db="UniProtKB">
        <authorList>
            <consortium name="EnsemblMetazoa"/>
        </authorList>
    </citation>
    <scope>IDENTIFICATION</scope>
    <source>
        <strain evidence="14">EBRO</strain>
    </source>
</reference>
<keyword evidence="6" id="KW-1003">Cell membrane</keyword>
<dbReference type="CDD" id="cd22078">
    <property type="entry name" value="WH2_Spire1_r2-like"/>
    <property type="match status" value="1"/>
</dbReference>
<evidence type="ECO:0000256" key="11">
    <source>
        <dbReference type="ARBA" id="ARBA00023203"/>
    </source>
</evidence>
<comment type="subcellular location">
    <subcellularLocation>
        <location evidence="3">Cell membrane</location>
        <topology evidence="3">Peripheral membrane protein</topology>
        <orientation evidence="3">Cytoplasmic side</orientation>
    </subcellularLocation>
    <subcellularLocation>
        <location evidence="2">Cytoplasm</location>
        <location evidence="2">Cytoskeleton</location>
    </subcellularLocation>
    <subcellularLocation>
        <location evidence="1">Cytoplasmic vesicle membrane</location>
        <topology evidence="1">Peripheral membrane protein</topology>
        <orientation evidence="1">Cytoplasmic side</orientation>
    </subcellularLocation>
</comment>
<evidence type="ECO:0000256" key="9">
    <source>
        <dbReference type="ARBA" id="ARBA00022927"/>
    </source>
</evidence>
<dbReference type="GO" id="GO:0003779">
    <property type="term" value="F:actin binding"/>
    <property type="evidence" value="ECO:0007669"/>
    <property type="project" value="UniProtKB-KW"/>
</dbReference>
<dbReference type="GO" id="GO:0051639">
    <property type="term" value="P:actin filament network formation"/>
    <property type="evidence" value="ECO:0007669"/>
    <property type="project" value="TreeGrafter"/>
</dbReference>
<dbReference type="InterPro" id="IPR011019">
    <property type="entry name" value="KIND_dom"/>
</dbReference>
<evidence type="ECO:0000256" key="4">
    <source>
        <dbReference type="ARBA" id="ARBA00010956"/>
    </source>
</evidence>
<dbReference type="InterPro" id="IPR003124">
    <property type="entry name" value="WH2_dom"/>
</dbReference>
<keyword evidence="5" id="KW-0813">Transport</keyword>
<dbReference type="EnsemblMetazoa" id="AATE001665-RA">
    <property type="protein sequence ID" value="AATE001665-PA.1"/>
    <property type="gene ID" value="AATE001665"/>
</dbReference>
<dbReference type="CDD" id="cd22068">
    <property type="entry name" value="WH2_DmSpire_r3-like"/>
    <property type="match status" value="1"/>
</dbReference>
<dbReference type="PANTHER" id="PTHR21345:SF3">
    <property type="entry name" value="PROTEIN SPIRE"/>
    <property type="match status" value="1"/>
</dbReference>
<dbReference type="GO" id="GO:0030659">
    <property type="term" value="C:cytoplasmic vesicle membrane"/>
    <property type="evidence" value="ECO:0007669"/>
    <property type="project" value="UniProtKB-SubCell"/>
</dbReference>
<dbReference type="PROSITE" id="PS51377">
    <property type="entry name" value="KIND"/>
    <property type="match status" value="1"/>
</dbReference>
<evidence type="ECO:0000256" key="12">
    <source>
        <dbReference type="ARBA" id="ARBA00023212"/>
    </source>
</evidence>
<keyword evidence="8" id="KW-0677">Repeat</keyword>
<dbReference type="AlphaFoldDB" id="A0A182ILZ6"/>
<keyword evidence="13" id="KW-0968">Cytoplasmic vesicle</keyword>
<dbReference type="GO" id="GO:0036089">
    <property type="term" value="P:cleavage furrow formation"/>
    <property type="evidence" value="ECO:0007669"/>
    <property type="project" value="TreeGrafter"/>
</dbReference>
<dbReference type="PANTHER" id="PTHR21345">
    <property type="entry name" value="SPIRE"/>
    <property type="match status" value="1"/>
</dbReference>
<evidence type="ECO:0000256" key="8">
    <source>
        <dbReference type="ARBA" id="ARBA00022737"/>
    </source>
</evidence>
<accession>A0A182ILZ6</accession>
<dbReference type="GO" id="GO:0051295">
    <property type="term" value="P:establishment of meiotic spindle localization"/>
    <property type="evidence" value="ECO:0007669"/>
    <property type="project" value="TreeGrafter"/>
</dbReference>
<dbReference type="GO" id="GO:0030041">
    <property type="term" value="P:actin filament polymerization"/>
    <property type="evidence" value="ECO:0007669"/>
    <property type="project" value="TreeGrafter"/>
</dbReference>
<dbReference type="PROSITE" id="PS51082">
    <property type="entry name" value="WH2"/>
    <property type="match status" value="1"/>
</dbReference>
<evidence type="ECO:0000256" key="6">
    <source>
        <dbReference type="ARBA" id="ARBA00022475"/>
    </source>
</evidence>
<dbReference type="GO" id="GO:0008017">
    <property type="term" value="F:microtubule binding"/>
    <property type="evidence" value="ECO:0007669"/>
    <property type="project" value="TreeGrafter"/>
</dbReference>
<keyword evidence="11" id="KW-0009">Actin-binding</keyword>
<evidence type="ECO:0000256" key="5">
    <source>
        <dbReference type="ARBA" id="ARBA00022448"/>
    </source>
</evidence>
<dbReference type="GO" id="GO:0005856">
    <property type="term" value="C:cytoskeleton"/>
    <property type="evidence" value="ECO:0007669"/>
    <property type="project" value="UniProtKB-SubCell"/>
</dbReference>
<protein>
    <submittedName>
        <fullName evidence="14">Uncharacterized protein</fullName>
    </submittedName>
</protein>
<dbReference type="InterPro" id="IPR029901">
    <property type="entry name" value="Spire"/>
</dbReference>
<evidence type="ECO:0000313" key="14">
    <source>
        <dbReference type="EnsemblMetazoa" id="AATE001665-PA.1"/>
    </source>
</evidence>
<dbReference type="GO" id="GO:0045010">
    <property type="term" value="P:actin nucleation"/>
    <property type="evidence" value="ECO:0007669"/>
    <property type="project" value="InterPro"/>
</dbReference>
<dbReference type="GO" id="GO:0015031">
    <property type="term" value="P:protein transport"/>
    <property type="evidence" value="ECO:0007669"/>
    <property type="project" value="UniProtKB-KW"/>
</dbReference>
<sequence length="290" mass="33554">MILLKLGIVVYRALDYNLPTSEDCHISHELEELIDFMTSEDNDDEGIERDSEEIEEDLVAVDGDDGGVRTSMDAVSVSANGCGGKRKHLETKELDHVLEYCSTRVSPSKPEDHYRAVCRALVTETLELRTFLQRVCQGEAEVLRLKAQAETTGKELEKIHFNDWARFWMQVVDELRRGVRLKKINFSRTPIEYELTPYEILMEDIRSRKYNLRKVMVNGDIPPRVKKDAHAVILEFIRSRPPLRKASERKLAPAPLKRVFCPREQLLDSIRKGRVLKPVHPKLKSRRTYQ</sequence>
<name>A0A182ILZ6_ANOAO</name>
<organism evidence="14">
    <name type="scientific">Anopheles atroparvus</name>
    <name type="common">European mosquito</name>
    <dbReference type="NCBI Taxonomy" id="41427"/>
    <lineage>
        <taxon>Eukaryota</taxon>
        <taxon>Metazoa</taxon>
        <taxon>Ecdysozoa</taxon>
        <taxon>Arthropoda</taxon>
        <taxon>Hexapoda</taxon>
        <taxon>Insecta</taxon>
        <taxon>Pterygota</taxon>
        <taxon>Neoptera</taxon>
        <taxon>Endopterygota</taxon>
        <taxon>Diptera</taxon>
        <taxon>Nematocera</taxon>
        <taxon>Culicoidea</taxon>
        <taxon>Culicidae</taxon>
        <taxon>Anophelinae</taxon>
        <taxon>Anopheles</taxon>
    </lineage>
</organism>
<dbReference type="Pfam" id="PF16474">
    <property type="entry name" value="KIND"/>
    <property type="match status" value="1"/>
</dbReference>
<evidence type="ECO:0000256" key="3">
    <source>
        <dbReference type="ARBA" id="ARBA00004413"/>
    </source>
</evidence>